<proteinExistence type="predicted"/>
<reference evidence="1" key="1">
    <citation type="submission" date="2019-10" db="EMBL/GenBank/DDBJ databases">
        <authorList>
            <consortium name="DOE Joint Genome Institute"/>
            <person name="Kuo A."/>
            <person name="Miyauchi S."/>
            <person name="Kiss E."/>
            <person name="Drula E."/>
            <person name="Kohler A."/>
            <person name="Sanchez-Garcia M."/>
            <person name="Andreopoulos B."/>
            <person name="Barry K.W."/>
            <person name="Bonito G."/>
            <person name="Buee M."/>
            <person name="Carver A."/>
            <person name="Chen C."/>
            <person name="Cichocki N."/>
            <person name="Clum A."/>
            <person name="Culley D."/>
            <person name="Crous P.W."/>
            <person name="Fauchery L."/>
            <person name="Girlanda M."/>
            <person name="Hayes R."/>
            <person name="Keri Z."/>
            <person name="Labutti K."/>
            <person name="Lipzen A."/>
            <person name="Lombard V."/>
            <person name="Magnuson J."/>
            <person name="Maillard F."/>
            <person name="Morin E."/>
            <person name="Murat C."/>
            <person name="Nolan M."/>
            <person name="Ohm R."/>
            <person name="Pangilinan J."/>
            <person name="Pereira M."/>
            <person name="Perotto S."/>
            <person name="Peter M."/>
            <person name="Riley R."/>
            <person name="Sitrit Y."/>
            <person name="Stielow B."/>
            <person name="Szollosi G."/>
            <person name="Zifcakova L."/>
            <person name="Stursova M."/>
            <person name="Spatafora J.W."/>
            <person name="Tedersoo L."/>
            <person name="Vaario L.-M."/>
            <person name="Yamada A."/>
            <person name="Yan M."/>
            <person name="Wang P."/>
            <person name="Xu J."/>
            <person name="Bruns T."/>
            <person name="Baldrian P."/>
            <person name="Vilgalys R."/>
            <person name="Henrissat B."/>
            <person name="Grigoriev I.V."/>
            <person name="Hibbett D."/>
            <person name="Nagy L.G."/>
            <person name="Martin F.M."/>
        </authorList>
    </citation>
    <scope>NUCLEOTIDE SEQUENCE</scope>
    <source>
        <strain evidence="1">P2</strain>
    </source>
</reference>
<organism evidence="1 2">
    <name type="scientific">Thelephora ganbajun</name>
    <name type="common">Ganba fungus</name>
    <dbReference type="NCBI Taxonomy" id="370292"/>
    <lineage>
        <taxon>Eukaryota</taxon>
        <taxon>Fungi</taxon>
        <taxon>Dikarya</taxon>
        <taxon>Basidiomycota</taxon>
        <taxon>Agaricomycotina</taxon>
        <taxon>Agaricomycetes</taxon>
        <taxon>Thelephorales</taxon>
        <taxon>Thelephoraceae</taxon>
        <taxon>Thelephora</taxon>
    </lineage>
</organism>
<dbReference type="Proteomes" id="UP000886501">
    <property type="component" value="Unassembled WGS sequence"/>
</dbReference>
<evidence type="ECO:0000313" key="1">
    <source>
        <dbReference type="EMBL" id="KAF9649084.1"/>
    </source>
</evidence>
<gene>
    <name evidence="1" type="ORF">BDM02DRAFT_3128625</name>
</gene>
<keyword evidence="2" id="KW-1185">Reference proteome</keyword>
<sequence length="464" mass="52375">MRPISLLDLPPEILECILSSLPPADILKMKEISHPFLDFVSSSQYLQHRIDLFSTGLVDNPHVVDSLAERRARLREYMDGWQDPGVPVQCDYPLKSRVSAHNSVSAGQNIFSAHLEDSTAISFIRIPSSTSQGMFKEWTLELPFRSNGHAISPQDNLLAVFECGIGRVVTLNVGHYRTPFVANRQISGSRIALVIGCPNFTMARNYRELVVWDWRTGEVVSKHSRDDPGIGNVVSSITTIHCLEGSWLLALSRRTSGPQLLVLNTLLPQQDPRSWRILQLPPLPRHHHYMIFTRYEDPLEECSGFLVDPLQRVFAVCSQRGLTLAIPVELFVQRMCSVRANSYVPWDEWGEDVITVHLHPDTLLLQLFDTKLLALRGPTSSPGNLGVEIYNLGKSGRRDVQVQQVSEGLAEVTRRVLPTKWLSRRQAGGGIPLDTLFVGNKVIRFFERPSLTNTEYFLRIWKIG</sequence>
<dbReference type="EMBL" id="MU118003">
    <property type="protein sequence ID" value="KAF9649084.1"/>
    <property type="molecule type" value="Genomic_DNA"/>
</dbReference>
<protein>
    <submittedName>
        <fullName evidence="1">Uncharacterized protein</fullName>
    </submittedName>
</protein>
<evidence type="ECO:0000313" key="2">
    <source>
        <dbReference type="Proteomes" id="UP000886501"/>
    </source>
</evidence>
<reference evidence="1" key="2">
    <citation type="journal article" date="2020" name="Nat. Commun.">
        <title>Large-scale genome sequencing of mycorrhizal fungi provides insights into the early evolution of symbiotic traits.</title>
        <authorList>
            <person name="Miyauchi S."/>
            <person name="Kiss E."/>
            <person name="Kuo A."/>
            <person name="Drula E."/>
            <person name="Kohler A."/>
            <person name="Sanchez-Garcia M."/>
            <person name="Morin E."/>
            <person name="Andreopoulos B."/>
            <person name="Barry K.W."/>
            <person name="Bonito G."/>
            <person name="Buee M."/>
            <person name="Carver A."/>
            <person name="Chen C."/>
            <person name="Cichocki N."/>
            <person name="Clum A."/>
            <person name="Culley D."/>
            <person name="Crous P.W."/>
            <person name="Fauchery L."/>
            <person name="Girlanda M."/>
            <person name="Hayes R.D."/>
            <person name="Keri Z."/>
            <person name="LaButti K."/>
            <person name="Lipzen A."/>
            <person name="Lombard V."/>
            <person name="Magnuson J."/>
            <person name="Maillard F."/>
            <person name="Murat C."/>
            <person name="Nolan M."/>
            <person name="Ohm R.A."/>
            <person name="Pangilinan J."/>
            <person name="Pereira M.F."/>
            <person name="Perotto S."/>
            <person name="Peter M."/>
            <person name="Pfister S."/>
            <person name="Riley R."/>
            <person name="Sitrit Y."/>
            <person name="Stielow J.B."/>
            <person name="Szollosi G."/>
            <person name="Zifcakova L."/>
            <person name="Stursova M."/>
            <person name="Spatafora J.W."/>
            <person name="Tedersoo L."/>
            <person name="Vaario L.M."/>
            <person name="Yamada A."/>
            <person name="Yan M."/>
            <person name="Wang P."/>
            <person name="Xu J."/>
            <person name="Bruns T."/>
            <person name="Baldrian P."/>
            <person name="Vilgalys R."/>
            <person name="Dunand C."/>
            <person name="Henrissat B."/>
            <person name="Grigoriev I.V."/>
            <person name="Hibbett D."/>
            <person name="Nagy L.G."/>
            <person name="Martin F.M."/>
        </authorList>
    </citation>
    <scope>NUCLEOTIDE SEQUENCE</scope>
    <source>
        <strain evidence="1">P2</strain>
    </source>
</reference>
<name>A0ACB6ZHM2_THEGA</name>
<accession>A0ACB6ZHM2</accession>
<comment type="caution">
    <text evidence="1">The sequence shown here is derived from an EMBL/GenBank/DDBJ whole genome shotgun (WGS) entry which is preliminary data.</text>
</comment>